<evidence type="ECO:0000313" key="3">
    <source>
        <dbReference type="Proteomes" id="UP000315750"/>
    </source>
</evidence>
<reference evidence="2 3" key="1">
    <citation type="submission" date="2019-02" db="EMBL/GenBank/DDBJ databases">
        <title>Deep-cultivation of Planctomycetes and their phenomic and genomic characterization uncovers novel biology.</title>
        <authorList>
            <person name="Wiegand S."/>
            <person name="Jogler M."/>
            <person name="Boedeker C."/>
            <person name="Pinto D."/>
            <person name="Vollmers J."/>
            <person name="Rivas-Marin E."/>
            <person name="Kohn T."/>
            <person name="Peeters S.H."/>
            <person name="Heuer A."/>
            <person name="Rast P."/>
            <person name="Oberbeckmann S."/>
            <person name="Bunk B."/>
            <person name="Jeske O."/>
            <person name="Meyerdierks A."/>
            <person name="Storesund J.E."/>
            <person name="Kallscheuer N."/>
            <person name="Luecker S."/>
            <person name="Lage O.M."/>
            <person name="Pohl T."/>
            <person name="Merkel B.J."/>
            <person name="Hornburger P."/>
            <person name="Mueller R.-W."/>
            <person name="Bruemmer F."/>
            <person name="Labrenz M."/>
            <person name="Spormann A.M."/>
            <person name="Op den Camp H."/>
            <person name="Overmann J."/>
            <person name="Amann R."/>
            <person name="Jetten M.S.M."/>
            <person name="Mascher T."/>
            <person name="Medema M.H."/>
            <person name="Devos D.P."/>
            <person name="Kaster A.-K."/>
            <person name="Ovreas L."/>
            <person name="Rohde M."/>
            <person name="Galperin M.Y."/>
            <person name="Jogler C."/>
        </authorList>
    </citation>
    <scope>NUCLEOTIDE SEQUENCE [LARGE SCALE GENOMIC DNA]</scope>
    <source>
        <strain evidence="2 3">Pan181</strain>
    </source>
</reference>
<feature type="transmembrane region" description="Helical" evidence="1">
    <location>
        <begin position="42"/>
        <end position="60"/>
    </location>
</feature>
<gene>
    <name evidence="2" type="ORF">Pan181_29140</name>
</gene>
<protein>
    <submittedName>
        <fullName evidence="2">Uncharacterized protein</fullName>
    </submittedName>
</protein>
<accession>A0A518APQ9</accession>
<keyword evidence="1" id="KW-1133">Transmembrane helix</keyword>
<sequence length="123" mass="13271">MNNNERIWYITAIAALYLVLCSISLVRYAAIDIRGDAGTVSAVPQLLCLGMALSAGAYFIRPQLGHKGLILFTVGALIAAGEANATATFFHLVMLSLLMLPYITARVRQRAPHQTRPAASRGQ</sequence>
<name>A0A518APQ9_9BACT</name>
<dbReference type="Proteomes" id="UP000315750">
    <property type="component" value="Chromosome"/>
</dbReference>
<dbReference type="AlphaFoldDB" id="A0A518APQ9"/>
<keyword evidence="3" id="KW-1185">Reference proteome</keyword>
<organism evidence="2 3">
    <name type="scientific">Aeoliella mucimassa</name>
    <dbReference type="NCBI Taxonomy" id="2527972"/>
    <lineage>
        <taxon>Bacteria</taxon>
        <taxon>Pseudomonadati</taxon>
        <taxon>Planctomycetota</taxon>
        <taxon>Planctomycetia</taxon>
        <taxon>Pirellulales</taxon>
        <taxon>Lacipirellulaceae</taxon>
        <taxon>Aeoliella</taxon>
    </lineage>
</organism>
<proteinExistence type="predicted"/>
<feature type="transmembrane region" description="Helical" evidence="1">
    <location>
        <begin position="67"/>
        <end position="83"/>
    </location>
</feature>
<dbReference type="EMBL" id="CP036278">
    <property type="protein sequence ID" value="QDU56704.1"/>
    <property type="molecule type" value="Genomic_DNA"/>
</dbReference>
<dbReference type="KEGG" id="amuc:Pan181_29140"/>
<evidence type="ECO:0000256" key="1">
    <source>
        <dbReference type="SAM" id="Phobius"/>
    </source>
</evidence>
<evidence type="ECO:0000313" key="2">
    <source>
        <dbReference type="EMBL" id="QDU56704.1"/>
    </source>
</evidence>
<keyword evidence="1" id="KW-0472">Membrane</keyword>
<keyword evidence="1" id="KW-0812">Transmembrane</keyword>
<feature type="transmembrane region" description="Helical" evidence="1">
    <location>
        <begin position="7"/>
        <end position="30"/>
    </location>
</feature>